<accession>H2Y1R7</accession>
<dbReference type="HOGENOM" id="CLU_1574214_0_0_1"/>
<reference evidence="2" key="1">
    <citation type="journal article" date="2002" name="Science">
        <title>The draft genome of Ciona intestinalis: insights into chordate and vertebrate origins.</title>
        <authorList>
            <person name="Dehal P."/>
            <person name="Satou Y."/>
            <person name="Campbell R.K."/>
            <person name="Chapman J."/>
            <person name="Degnan B."/>
            <person name="De Tomaso A."/>
            <person name="Davidson B."/>
            <person name="Di Gregorio A."/>
            <person name="Gelpke M."/>
            <person name="Goodstein D.M."/>
            <person name="Harafuji N."/>
            <person name="Hastings K.E."/>
            <person name="Ho I."/>
            <person name="Hotta K."/>
            <person name="Huang W."/>
            <person name="Kawashima T."/>
            <person name="Lemaire P."/>
            <person name="Martinez D."/>
            <person name="Meinertzhagen I.A."/>
            <person name="Necula S."/>
            <person name="Nonaka M."/>
            <person name="Putnam N."/>
            <person name="Rash S."/>
            <person name="Saiga H."/>
            <person name="Satake M."/>
            <person name="Terry A."/>
            <person name="Yamada L."/>
            <person name="Wang H.G."/>
            <person name="Awazu S."/>
            <person name="Azumi K."/>
            <person name="Boore J."/>
            <person name="Branno M."/>
            <person name="Chin-Bow S."/>
            <person name="DeSantis R."/>
            <person name="Doyle S."/>
            <person name="Francino P."/>
            <person name="Keys D.N."/>
            <person name="Haga S."/>
            <person name="Hayashi H."/>
            <person name="Hino K."/>
            <person name="Imai K.S."/>
            <person name="Inaba K."/>
            <person name="Kano S."/>
            <person name="Kobayashi K."/>
            <person name="Kobayashi M."/>
            <person name="Lee B.I."/>
            <person name="Makabe K.W."/>
            <person name="Manohar C."/>
            <person name="Matassi G."/>
            <person name="Medina M."/>
            <person name="Mochizuki Y."/>
            <person name="Mount S."/>
            <person name="Morishita T."/>
            <person name="Miura S."/>
            <person name="Nakayama A."/>
            <person name="Nishizaka S."/>
            <person name="Nomoto H."/>
            <person name="Ohta F."/>
            <person name="Oishi K."/>
            <person name="Rigoutsos I."/>
            <person name="Sano M."/>
            <person name="Sasaki A."/>
            <person name="Sasakura Y."/>
            <person name="Shoguchi E."/>
            <person name="Shin-i T."/>
            <person name="Spagnuolo A."/>
            <person name="Stainier D."/>
            <person name="Suzuki M.M."/>
            <person name="Tassy O."/>
            <person name="Takatori N."/>
            <person name="Tokuoka M."/>
            <person name="Yagi K."/>
            <person name="Yoshizaki F."/>
            <person name="Wada S."/>
            <person name="Zhang C."/>
            <person name="Hyatt P.D."/>
            <person name="Larimer F."/>
            <person name="Detter C."/>
            <person name="Doggett N."/>
            <person name="Glavina T."/>
            <person name="Hawkins T."/>
            <person name="Richardson P."/>
            <person name="Lucas S."/>
            <person name="Kohara Y."/>
            <person name="Levine M."/>
            <person name="Satoh N."/>
            <person name="Rokhsar D.S."/>
        </authorList>
    </citation>
    <scope>NUCLEOTIDE SEQUENCE [LARGE SCALE GENOMIC DNA]</scope>
</reference>
<dbReference type="InParanoid" id="H2Y1R7"/>
<reference evidence="1" key="2">
    <citation type="submission" date="2025-08" db="UniProtKB">
        <authorList>
            <consortium name="Ensembl"/>
        </authorList>
    </citation>
    <scope>IDENTIFICATION</scope>
</reference>
<protein>
    <submittedName>
        <fullName evidence="1">Uncharacterized protein</fullName>
    </submittedName>
</protein>
<name>H2Y1R7_CIOIN</name>
<keyword evidence="2" id="KW-1185">Reference proteome</keyword>
<dbReference type="AlphaFoldDB" id="H2Y1R7"/>
<proteinExistence type="predicted"/>
<reference evidence="1" key="3">
    <citation type="submission" date="2025-09" db="UniProtKB">
        <authorList>
            <consortium name="Ensembl"/>
        </authorList>
    </citation>
    <scope>IDENTIFICATION</scope>
</reference>
<dbReference type="Ensembl" id="ENSCINT00000031403.1">
    <property type="protein sequence ID" value="ENSCINP00000035851.1"/>
    <property type="gene ID" value="ENSCING00000023933.1"/>
</dbReference>
<sequence length="170" mass="19616">MDAYYSEVTQMLYNAKQHFPGLPKVEAAQTVRKITTDMQQKYTAVTAIQQNEVKDITPQDLRIIDYIGGFIIRTYIGNKYVHPLLDYFRRNERTGMVEQRNWIDNSNGGLCSISDNLLKALVHAEKEFRLVNCCHSTQIKTEQIVINTMKQYALTSIVSNISFHSNYDNT</sequence>
<evidence type="ECO:0000313" key="1">
    <source>
        <dbReference type="Ensembl" id="ENSCINP00000035851.1"/>
    </source>
</evidence>
<dbReference type="Proteomes" id="UP000008144">
    <property type="component" value="Unassembled WGS sequence"/>
</dbReference>
<evidence type="ECO:0000313" key="2">
    <source>
        <dbReference type="Proteomes" id="UP000008144"/>
    </source>
</evidence>
<organism evidence="1 2">
    <name type="scientific">Ciona intestinalis</name>
    <name type="common">Transparent sea squirt</name>
    <name type="synonym">Ascidia intestinalis</name>
    <dbReference type="NCBI Taxonomy" id="7719"/>
    <lineage>
        <taxon>Eukaryota</taxon>
        <taxon>Metazoa</taxon>
        <taxon>Chordata</taxon>
        <taxon>Tunicata</taxon>
        <taxon>Ascidiacea</taxon>
        <taxon>Phlebobranchia</taxon>
        <taxon>Cionidae</taxon>
        <taxon>Ciona</taxon>
    </lineage>
</organism>